<dbReference type="AlphaFoldDB" id="A3LUX9"/>
<dbReference type="GO" id="GO:0006904">
    <property type="term" value="P:vesicle docking involved in exocytosis"/>
    <property type="evidence" value="ECO:0007669"/>
    <property type="project" value="InterPro"/>
</dbReference>
<keyword evidence="1 4" id="KW-0813">Transport</keyword>
<name>A3LUX9_PICST</name>
<evidence type="ECO:0000256" key="3">
    <source>
        <dbReference type="ARBA" id="ARBA00022927"/>
    </source>
</evidence>
<dbReference type="GO" id="GO:0006893">
    <property type="term" value="P:Golgi to plasma membrane transport"/>
    <property type="evidence" value="ECO:0007669"/>
    <property type="project" value="TreeGrafter"/>
</dbReference>
<evidence type="ECO:0000259" key="6">
    <source>
        <dbReference type="Pfam" id="PF20652"/>
    </source>
</evidence>
<dbReference type="OMA" id="HMEVRCR"/>
<dbReference type="GO" id="GO:0006612">
    <property type="term" value="P:protein targeting to membrane"/>
    <property type="evidence" value="ECO:0007669"/>
    <property type="project" value="UniProtKB-UniRule"/>
</dbReference>
<dbReference type="PANTHER" id="PTHR14146:SF0">
    <property type="entry name" value="EXOCYST COMPLEX COMPONENT 4"/>
    <property type="match status" value="1"/>
</dbReference>
<dbReference type="InterPro" id="IPR039682">
    <property type="entry name" value="Sec8/EXOC4"/>
</dbReference>
<dbReference type="GO" id="GO:0015031">
    <property type="term" value="P:protein transport"/>
    <property type="evidence" value="ECO:0007669"/>
    <property type="project" value="UniProtKB-KW"/>
</dbReference>
<feature type="domain" description="Exocyst complex component Sec8 middle helical bundle" evidence="6">
    <location>
        <begin position="335"/>
        <end position="587"/>
    </location>
</feature>
<dbReference type="eggNOG" id="KOG3691">
    <property type="taxonomic scope" value="Eukaryota"/>
</dbReference>
<proteinExistence type="inferred from homology"/>
<dbReference type="HOGENOM" id="CLU_004025_2_0_1"/>
<dbReference type="RefSeq" id="XP_001385062.2">
    <property type="nucleotide sequence ID" value="XM_001385025.1"/>
</dbReference>
<comment type="function">
    <text evidence="4">Component of the exocyst complex involved in the docking of exocytic vesicles with fusion sites on the plasma membrane.</text>
</comment>
<keyword evidence="2 4" id="KW-0268">Exocytosis</keyword>
<comment type="similarity">
    <text evidence="4">Belongs to the SEC8 family.</text>
</comment>
<reference evidence="7 8" key="1">
    <citation type="journal article" date="2007" name="Nat. Biotechnol.">
        <title>Genome sequence of the lignocellulose-bioconverting and xylose-fermenting yeast Pichia stipitis.</title>
        <authorList>
            <person name="Jeffries T.W."/>
            <person name="Grigoriev I.V."/>
            <person name="Grimwood J."/>
            <person name="Laplaza J.M."/>
            <person name="Aerts A."/>
            <person name="Salamov A."/>
            <person name="Schmutz J."/>
            <person name="Lindquist E."/>
            <person name="Dehal P."/>
            <person name="Shapiro H."/>
            <person name="Jin Y.S."/>
            <person name="Passoth V."/>
            <person name="Richardson P.M."/>
        </authorList>
    </citation>
    <scope>NUCLEOTIDE SEQUENCE [LARGE SCALE GENOMIC DNA]</scope>
    <source>
        <strain evidence="8">ATCC 58785 / CBS 6054 / NBRC 10063 / NRRL Y-11545</strain>
    </source>
</reference>
<dbReference type="Proteomes" id="UP000002258">
    <property type="component" value="Chromosome 5"/>
</dbReference>
<dbReference type="FunCoup" id="A3LUX9">
    <property type="interactions" value="302"/>
</dbReference>
<gene>
    <name evidence="7" type="ORF">PICST_60298</name>
</gene>
<keyword evidence="3 4" id="KW-0653">Protein transport</keyword>
<dbReference type="KEGG" id="pic:PICST_60298"/>
<evidence type="ECO:0000313" key="8">
    <source>
        <dbReference type="Proteomes" id="UP000002258"/>
    </source>
</evidence>
<evidence type="ECO:0000256" key="1">
    <source>
        <dbReference type="ARBA" id="ARBA00022448"/>
    </source>
</evidence>
<evidence type="ECO:0000256" key="2">
    <source>
        <dbReference type="ARBA" id="ARBA00022483"/>
    </source>
</evidence>
<dbReference type="OrthoDB" id="272977at2759"/>
<dbReference type="InterPro" id="IPR007191">
    <property type="entry name" value="Sec8_exocyst_N"/>
</dbReference>
<protein>
    <recommendedName>
        <fullName evidence="4">Exocyst complex component Sec8</fullName>
    </recommendedName>
</protein>
<dbReference type="InParanoid" id="A3LUX9"/>
<accession>A3LUX9</accession>
<dbReference type="GO" id="GO:0000145">
    <property type="term" value="C:exocyst"/>
    <property type="evidence" value="ECO:0007669"/>
    <property type="project" value="UniProtKB-UniRule"/>
</dbReference>
<evidence type="ECO:0000256" key="4">
    <source>
        <dbReference type="RuleBase" id="RU367079"/>
    </source>
</evidence>
<dbReference type="GO" id="GO:0090522">
    <property type="term" value="P:vesicle tethering involved in exocytosis"/>
    <property type="evidence" value="ECO:0007669"/>
    <property type="project" value="UniProtKB-UniRule"/>
</dbReference>
<dbReference type="GeneID" id="4839601"/>
<dbReference type="Pfam" id="PF20652">
    <property type="entry name" value="Sec8_C"/>
    <property type="match status" value="1"/>
</dbReference>
<dbReference type="PANTHER" id="PTHR14146">
    <property type="entry name" value="EXOCYST COMPLEX COMPONENT 4"/>
    <property type="match status" value="1"/>
</dbReference>
<dbReference type="EMBL" id="CP000499">
    <property type="protein sequence ID" value="ABN67033.2"/>
    <property type="molecule type" value="Genomic_DNA"/>
</dbReference>
<evidence type="ECO:0000259" key="5">
    <source>
        <dbReference type="Pfam" id="PF04048"/>
    </source>
</evidence>
<feature type="domain" description="Exocyst complex component Sec8 N-terminal" evidence="5">
    <location>
        <begin position="29"/>
        <end position="170"/>
    </location>
</feature>
<dbReference type="InterPro" id="IPR048630">
    <property type="entry name" value="Sec8_M"/>
</dbReference>
<keyword evidence="8" id="KW-1185">Reference proteome</keyword>
<organism evidence="7 8">
    <name type="scientific">Scheffersomyces stipitis (strain ATCC 58785 / CBS 6054 / NBRC 10063 / NRRL Y-11545)</name>
    <name type="common">Yeast</name>
    <name type="synonym">Pichia stipitis</name>
    <dbReference type="NCBI Taxonomy" id="322104"/>
    <lineage>
        <taxon>Eukaryota</taxon>
        <taxon>Fungi</taxon>
        <taxon>Dikarya</taxon>
        <taxon>Ascomycota</taxon>
        <taxon>Saccharomycotina</taxon>
        <taxon>Pichiomycetes</taxon>
        <taxon>Debaryomycetaceae</taxon>
        <taxon>Scheffersomyces</taxon>
    </lineage>
</organism>
<sequence>MVSHRLSLNMPPGAAAAQTSRAIDESIFELKEVHNTIKYDWPQFLVEDANPIEVAVALLDDTSVGLAHRFPEFQHIMKGTETALRHVVNEHHELFNNSIGSYHLLLSTLQDSHSDAGQIKQMLESTAKDVQDRSESLTDLSVASARYSEMIEILDAISEVTAIPNKIDQLVEEKKIHEVYDVISNGYKIAEKYNLWSLSAMGAMQSYLEIQSNNLFDMIVDELQNEIYQKGGSAAASSNSNTDSTSNFSSWMSLVNSSNPKLASFKALVTESHNLEQYVYNSANLDISEVVEVFSEPVEKFVSQQLPSVHAHYSSTDGGSEINYSILLDAASTSSAQSFHYIYMLLHTAAKLSRLHQVIEILINSNQSELHGLISRATETVKSRNGIALAKLAKLQNYEQTSIADVIGNNSFSDSAVVVLQDLFGSIFCKALAVFQRHKVVSEVVNLLESDIHNSSYNLLSVWNMLKKELQALVLNYIHGDSLVLAENSNELLKVKNKSKIYDILSKKDSFRFEDVSYKKSTKTTNDLSTILQDMFPGFVLQDSSGKKSGLIDSSSPYIQNENFNAMVEVLVPKNLYNMRIILEPFLIFIEGSQRLFSDFSNPTKAPANKLALQFFEDFMKISFLSHVRESLEFSFREYIGGTYIRSEHDKGGVTHITGLKLDLVSLTRNTDLGIITAKQPADSPSSTVIYENALNFKKIFLNICSILNTSLTYRREFSDTALNFLESFAMAYNSFYQELLSTGNVSHNNYNSAIDSSNKPTSRISRWMRIPALTEISGVVLHANASASLQELEALIVKENAIILSDSEVPARAFDINKDDLLDVESFNQVCYLLLTTSWILKWLPSIKKQSNYSAYEDDDTVKISVVDKLRHNWSFLENGRSGTNVGAGNVDVNQQNIFLALNSEKIQRFDELVQVFESIRDKTLLALRYDLRCKSIYYIGRSFKESDWIPTTEPGDADPPVALLNKEVFSIDAKLSKTLTTLEREGIFVGLPAFLNQLLIQGSILVHKVNTNGIKRILLNIFTLSQMLRNLSSNPETVDFNKSSKYFELFTMNEFNMLNQIRANEQKFTLGELNNMARLIYSEKLADGNGTQFNKTKYSDLLKKISELVKS</sequence>
<dbReference type="STRING" id="322104.A3LUX9"/>
<dbReference type="Pfam" id="PF04048">
    <property type="entry name" value="Sec8_N"/>
    <property type="match status" value="1"/>
</dbReference>
<evidence type="ECO:0000313" key="7">
    <source>
        <dbReference type="EMBL" id="ABN67033.2"/>
    </source>
</evidence>